<name>A0ABV6N6P6_9PSEU</name>
<protein>
    <submittedName>
        <fullName evidence="4">NAD-dependent epimerase/dehydratase family protein</fullName>
    </submittedName>
</protein>
<dbReference type="InterPro" id="IPR002225">
    <property type="entry name" value="3Beta_OHSteriod_DH/Estase"/>
</dbReference>
<dbReference type="Gene3D" id="3.40.50.720">
    <property type="entry name" value="NAD(P)-binding Rossmann-like Domain"/>
    <property type="match status" value="1"/>
</dbReference>
<proteinExistence type="inferred from homology"/>
<keyword evidence="2" id="KW-0812">Transmembrane</keyword>
<dbReference type="RefSeq" id="WP_273937898.1">
    <property type="nucleotide sequence ID" value="NZ_CP097263.1"/>
</dbReference>
<dbReference type="Proteomes" id="UP001589810">
    <property type="component" value="Unassembled WGS sequence"/>
</dbReference>
<evidence type="ECO:0000256" key="1">
    <source>
        <dbReference type="ARBA" id="ARBA00009219"/>
    </source>
</evidence>
<dbReference type="EMBL" id="JBHLUD010000015">
    <property type="protein sequence ID" value="MFC0548260.1"/>
    <property type="molecule type" value="Genomic_DNA"/>
</dbReference>
<dbReference type="PANTHER" id="PTHR43245">
    <property type="entry name" value="BIFUNCTIONAL POLYMYXIN RESISTANCE PROTEIN ARNA"/>
    <property type="match status" value="1"/>
</dbReference>
<accession>A0ABV6N6P6</accession>
<keyword evidence="2" id="KW-1133">Transmembrane helix</keyword>
<keyword evidence="2" id="KW-0472">Membrane</keyword>
<comment type="similarity">
    <text evidence="1">Belongs to the 3-beta-HSD family.</text>
</comment>
<evidence type="ECO:0000256" key="2">
    <source>
        <dbReference type="SAM" id="Phobius"/>
    </source>
</evidence>
<evidence type="ECO:0000313" key="4">
    <source>
        <dbReference type="EMBL" id="MFC0548260.1"/>
    </source>
</evidence>
<feature type="transmembrane region" description="Helical" evidence="2">
    <location>
        <begin position="12"/>
        <end position="30"/>
    </location>
</feature>
<evidence type="ECO:0000313" key="5">
    <source>
        <dbReference type="Proteomes" id="UP001589810"/>
    </source>
</evidence>
<feature type="domain" description="3-beta hydroxysteroid dehydrogenase/isomerase" evidence="3">
    <location>
        <begin position="17"/>
        <end position="263"/>
    </location>
</feature>
<keyword evidence="5" id="KW-1185">Reference proteome</keyword>
<dbReference type="SUPFAM" id="SSF51735">
    <property type="entry name" value="NAD(P)-binding Rossmann-fold domains"/>
    <property type="match status" value="1"/>
</dbReference>
<sequence>MAVQGEWDRRRGVGAVLVTGATGFVGSAMMTDLLSGPREHRPEIRVLTRSGVPHWMSEAGVVEVRGDLVEPSTMRGACDGVTTVLHLGSQIGGSADLCDAVNRDGTRVLLEEATRAGVNRFVYLSTTSVYGSGVHRGSGESLLAPAPASPTSASKLAAERSVRSFGGVVLRPHLVYGAGDIWFVPTLLRLLEKIPALIDSGGARTSVVAVTDLARVIAALARMAWGRAPGAVFHVSDPRPVRMRELIGLLCARLGHAMPEESLPAPAHRELTRQELPSMTDHQFELLAYDHFYDSERIWRHTGVRPGPGVRERIDAPVAQWYRERVAA</sequence>
<organism evidence="4 5">
    <name type="scientific">Kutzneria chonburiensis</name>
    <dbReference type="NCBI Taxonomy" id="1483604"/>
    <lineage>
        <taxon>Bacteria</taxon>
        <taxon>Bacillati</taxon>
        <taxon>Actinomycetota</taxon>
        <taxon>Actinomycetes</taxon>
        <taxon>Pseudonocardiales</taxon>
        <taxon>Pseudonocardiaceae</taxon>
        <taxon>Kutzneria</taxon>
    </lineage>
</organism>
<dbReference type="Pfam" id="PF01073">
    <property type="entry name" value="3Beta_HSD"/>
    <property type="match status" value="1"/>
</dbReference>
<comment type="caution">
    <text evidence="4">The sequence shown here is derived from an EMBL/GenBank/DDBJ whole genome shotgun (WGS) entry which is preliminary data.</text>
</comment>
<reference evidence="4 5" key="1">
    <citation type="submission" date="2024-09" db="EMBL/GenBank/DDBJ databases">
        <authorList>
            <person name="Sun Q."/>
            <person name="Mori K."/>
        </authorList>
    </citation>
    <scope>NUCLEOTIDE SEQUENCE [LARGE SCALE GENOMIC DNA]</scope>
    <source>
        <strain evidence="4 5">TBRC 1432</strain>
    </source>
</reference>
<gene>
    <name evidence="4" type="ORF">ACFFH7_42600</name>
</gene>
<evidence type="ECO:0000259" key="3">
    <source>
        <dbReference type="Pfam" id="PF01073"/>
    </source>
</evidence>
<dbReference type="InterPro" id="IPR050177">
    <property type="entry name" value="Lipid_A_modif_metabolic_enz"/>
</dbReference>
<dbReference type="InterPro" id="IPR036291">
    <property type="entry name" value="NAD(P)-bd_dom_sf"/>
</dbReference>